<evidence type="ECO:0000256" key="6">
    <source>
        <dbReference type="ARBA" id="ARBA00011881"/>
    </source>
</evidence>
<keyword evidence="15" id="KW-0456">Lyase</keyword>
<accession>A0A4S8IEE9</accession>
<evidence type="ECO:0000256" key="7">
    <source>
        <dbReference type="ARBA" id="ARBA00012305"/>
    </source>
</evidence>
<dbReference type="GO" id="GO:0009507">
    <property type="term" value="C:chloroplast"/>
    <property type="evidence" value="ECO:0007669"/>
    <property type="project" value="TreeGrafter"/>
</dbReference>
<dbReference type="Pfam" id="PF13837">
    <property type="entry name" value="Myb_DNA-bind_4"/>
    <property type="match status" value="1"/>
</dbReference>
<keyword evidence="12 22" id="KW-0175">Coiled coil</keyword>
<evidence type="ECO:0000256" key="21">
    <source>
        <dbReference type="PROSITE-ProRule" id="PRU10112"/>
    </source>
</evidence>
<dbReference type="InterPro" id="IPR022805">
    <property type="entry name" value="PEP_COase_bac/pln-type"/>
</dbReference>
<evidence type="ECO:0000256" key="14">
    <source>
        <dbReference type="ARBA" id="ARBA00023163"/>
    </source>
</evidence>
<evidence type="ECO:0000256" key="18">
    <source>
        <dbReference type="ARBA" id="ARBA00048995"/>
    </source>
</evidence>
<dbReference type="GO" id="GO:0006355">
    <property type="term" value="P:regulation of DNA-templated transcription"/>
    <property type="evidence" value="ECO:0007669"/>
    <property type="project" value="InterPro"/>
</dbReference>
<dbReference type="GO" id="GO:0005634">
    <property type="term" value="C:nucleus"/>
    <property type="evidence" value="ECO:0007669"/>
    <property type="project" value="UniProtKB-SubCell"/>
</dbReference>
<comment type="subunit">
    <text evidence="6">Homotetramer.</text>
</comment>
<dbReference type="GO" id="GO:0048046">
    <property type="term" value="C:apoplast"/>
    <property type="evidence" value="ECO:0007669"/>
    <property type="project" value="TreeGrafter"/>
</dbReference>
<dbReference type="GO" id="GO:0008964">
    <property type="term" value="F:phosphoenolpyruvate carboxylase activity"/>
    <property type="evidence" value="ECO:0007669"/>
    <property type="project" value="UniProtKB-EC"/>
</dbReference>
<name>A0A4S8IEE9_MUSBA</name>
<dbReference type="InterPro" id="IPR044822">
    <property type="entry name" value="Myb_DNA-bind_4"/>
</dbReference>
<evidence type="ECO:0000256" key="19">
    <source>
        <dbReference type="PROSITE-ProRule" id="PRU00071"/>
    </source>
</evidence>
<dbReference type="GO" id="GO:0003677">
    <property type="term" value="F:DNA binding"/>
    <property type="evidence" value="ECO:0007669"/>
    <property type="project" value="UniProtKB-UniRule"/>
</dbReference>
<comment type="catalytic activity">
    <reaction evidence="18">
        <text>oxaloacetate + phosphate = phosphoenolpyruvate + hydrogencarbonate</text>
        <dbReference type="Rhea" id="RHEA:28370"/>
        <dbReference type="ChEBI" id="CHEBI:16452"/>
        <dbReference type="ChEBI" id="CHEBI:17544"/>
        <dbReference type="ChEBI" id="CHEBI:43474"/>
        <dbReference type="ChEBI" id="CHEBI:58702"/>
        <dbReference type="EC" id="4.1.1.31"/>
    </reaction>
</comment>
<evidence type="ECO:0000256" key="9">
    <source>
        <dbReference type="ARBA" id="ARBA00022533"/>
    </source>
</evidence>
<evidence type="ECO:0000313" key="26">
    <source>
        <dbReference type="Proteomes" id="UP000317650"/>
    </source>
</evidence>
<keyword evidence="13 19" id="KW-0238">DNA-binding</keyword>
<dbReference type="Gene3D" id="1.20.1440.90">
    <property type="entry name" value="Phosphoenolpyruvate/pyruvate domain"/>
    <property type="match status" value="1"/>
</dbReference>
<feature type="coiled-coil region" evidence="22">
    <location>
        <begin position="229"/>
        <end position="274"/>
    </location>
</feature>
<dbReference type="InterPro" id="IPR021135">
    <property type="entry name" value="PEP_COase"/>
</dbReference>
<feature type="compositionally biased region" description="Acidic residues" evidence="23">
    <location>
        <begin position="193"/>
        <end position="204"/>
    </location>
</feature>
<evidence type="ECO:0000256" key="17">
    <source>
        <dbReference type="ARBA" id="ARBA00023300"/>
    </source>
</evidence>
<dbReference type="InterPro" id="IPR033129">
    <property type="entry name" value="PEPCASE_His_AS"/>
</dbReference>
<dbReference type="EMBL" id="PYDT01000010">
    <property type="protein sequence ID" value="THU46511.1"/>
    <property type="molecule type" value="Genomic_DNA"/>
</dbReference>
<keyword evidence="19" id="KW-0862">Zinc</keyword>
<dbReference type="PROSITE" id="PS00781">
    <property type="entry name" value="PEPCASE_1"/>
    <property type="match status" value="1"/>
</dbReference>
<evidence type="ECO:0000256" key="12">
    <source>
        <dbReference type="ARBA" id="ARBA00023054"/>
    </source>
</evidence>
<dbReference type="Gene3D" id="1.10.10.60">
    <property type="entry name" value="Homeodomain-like"/>
    <property type="match status" value="1"/>
</dbReference>
<evidence type="ECO:0000256" key="23">
    <source>
        <dbReference type="SAM" id="MobiDB-lite"/>
    </source>
</evidence>
<keyword evidence="9" id="KW-0021">Allosteric enzyme</keyword>
<keyword evidence="8" id="KW-0963">Cytoplasm</keyword>
<dbReference type="GO" id="GO:0048366">
    <property type="term" value="P:leaf development"/>
    <property type="evidence" value="ECO:0007669"/>
    <property type="project" value="TreeGrafter"/>
</dbReference>
<keyword evidence="11" id="KW-0805">Transcription regulation</keyword>
<dbReference type="Pfam" id="PF02701">
    <property type="entry name" value="Zn_ribbon_Dof"/>
    <property type="match status" value="1"/>
</dbReference>
<dbReference type="Proteomes" id="UP000317650">
    <property type="component" value="Chromosome 9"/>
</dbReference>
<keyword evidence="14" id="KW-0804">Transcription</keyword>
<keyword evidence="17" id="KW-0120">Carbon dioxide fixation</keyword>
<feature type="domain" description="Dof-type" evidence="24">
    <location>
        <begin position="1204"/>
        <end position="1259"/>
    </location>
</feature>
<evidence type="ECO:0000256" key="5">
    <source>
        <dbReference type="ARBA" id="ARBA00008346"/>
    </source>
</evidence>
<evidence type="ECO:0000256" key="22">
    <source>
        <dbReference type="SAM" id="Coils"/>
    </source>
</evidence>
<evidence type="ECO:0000256" key="2">
    <source>
        <dbReference type="ARBA" id="ARBA00003774"/>
    </source>
</evidence>
<evidence type="ECO:0000256" key="10">
    <source>
        <dbReference type="ARBA" id="ARBA00022842"/>
    </source>
</evidence>
<evidence type="ECO:0000256" key="15">
    <source>
        <dbReference type="ARBA" id="ARBA00023239"/>
    </source>
</evidence>
<dbReference type="SUPFAM" id="SSF51621">
    <property type="entry name" value="Phosphoenolpyruvate/pyruvate domain"/>
    <property type="match status" value="1"/>
</dbReference>
<dbReference type="GO" id="GO:0015977">
    <property type="term" value="P:carbon fixation"/>
    <property type="evidence" value="ECO:0007669"/>
    <property type="project" value="UniProtKB-KW"/>
</dbReference>
<feature type="region of interest" description="Disordered" evidence="23">
    <location>
        <begin position="191"/>
        <end position="224"/>
    </location>
</feature>
<comment type="similarity">
    <text evidence="5">Belongs to the PEPCase type 1 family.</text>
</comment>
<evidence type="ECO:0000256" key="3">
    <source>
        <dbReference type="ARBA" id="ARBA00004123"/>
    </source>
</evidence>
<dbReference type="PROSITE" id="PS00393">
    <property type="entry name" value="PEPCASE_2"/>
    <property type="match status" value="1"/>
</dbReference>
<protein>
    <recommendedName>
        <fullName evidence="7">phosphoenolpyruvate carboxylase</fullName>
        <ecNumber evidence="7">4.1.1.31</ecNumber>
    </recommendedName>
</protein>
<evidence type="ECO:0000256" key="11">
    <source>
        <dbReference type="ARBA" id="ARBA00023015"/>
    </source>
</evidence>
<feature type="active site" evidence="20">
    <location>
        <position position="475"/>
    </location>
</feature>
<dbReference type="GO" id="GO:0008270">
    <property type="term" value="F:zinc ion binding"/>
    <property type="evidence" value="ECO:0007669"/>
    <property type="project" value="UniProtKB-KW"/>
</dbReference>
<proteinExistence type="inferred from homology"/>
<organism evidence="25 26">
    <name type="scientific">Musa balbisiana</name>
    <name type="common">Banana</name>
    <dbReference type="NCBI Taxonomy" id="52838"/>
    <lineage>
        <taxon>Eukaryota</taxon>
        <taxon>Viridiplantae</taxon>
        <taxon>Streptophyta</taxon>
        <taxon>Embryophyta</taxon>
        <taxon>Tracheophyta</taxon>
        <taxon>Spermatophyta</taxon>
        <taxon>Magnoliopsida</taxon>
        <taxon>Liliopsida</taxon>
        <taxon>Zingiberales</taxon>
        <taxon>Musaceae</taxon>
        <taxon>Musa</taxon>
    </lineage>
</organism>
<dbReference type="GO" id="GO:0005829">
    <property type="term" value="C:cytosol"/>
    <property type="evidence" value="ECO:0007669"/>
    <property type="project" value="TreeGrafter"/>
</dbReference>
<keyword evidence="26" id="KW-1185">Reference proteome</keyword>
<evidence type="ECO:0000259" key="24">
    <source>
        <dbReference type="PROSITE" id="PS50884"/>
    </source>
</evidence>
<evidence type="ECO:0000256" key="13">
    <source>
        <dbReference type="ARBA" id="ARBA00023125"/>
    </source>
</evidence>
<dbReference type="InterPro" id="IPR018129">
    <property type="entry name" value="PEP_COase_Lys_AS"/>
</dbReference>
<comment type="subcellular location">
    <subcellularLocation>
        <location evidence="4">Cytoplasm</location>
    </subcellularLocation>
    <subcellularLocation>
        <location evidence="3 19">Nucleus</location>
    </subcellularLocation>
</comment>
<comment type="function">
    <text evidence="2">Through the carboxylation of phosphoenolpyruvate (PEP) it forms oxaloacetate, a four-carbon dicarboxylic acid source for the tricarboxylic acid cycle.</text>
</comment>
<evidence type="ECO:0000256" key="20">
    <source>
        <dbReference type="PROSITE-ProRule" id="PRU10111"/>
    </source>
</evidence>
<dbReference type="PROSITE" id="PS50884">
    <property type="entry name" value="ZF_DOF_2"/>
    <property type="match status" value="1"/>
</dbReference>
<dbReference type="FunFam" id="1.10.10.60:FF:000104">
    <property type="entry name" value="trihelix transcription factor ASIL2"/>
    <property type="match status" value="1"/>
</dbReference>
<comment type="cofactor">
    <cofactor evidence="1">
        <name>Mg(2+)</name>
        <dbReference type="ChEBI" id="CHEBI:18420"/>
    </cofactor>
</comment>
<keyword evidence="10" id="KW-0460">Magnesium</keyword>
<dbReference type="PRINTS" id="PR00150">
    <property type="entry name" value="PEPCARBXLASE"/>
</dbReference>
<dbReference type="Pfam" id="PF00311">
    <property type="entry name" value="PEPcase"/>
    <property type="match status" value="1"/>
</dbReference>
<sequence length="1317" mass="148374">MMMEGRETAPSRPPNPALPYREDCWSEGETSALVDAWGDRYLELNRGNLRQKHWQEVADAVNSRRGASGRRPPRTDVQCKNRIDTLKKKYKIEKARIVTGGGLAAAASQWPFFSRLDTLIGSSAAAAAPPAKKPSRSPPLAVPLPYHRKGFPLPVAAAAAVRPLDLREKRPAATAFSVDDSIFRRAAAAAAAAEDDDDDEDDDMGSPSGSSSRSARGWRRAREKEGDGIRELARAIERFAEMYERVEGAKQRQMMELEKKRMEFAKELEFQRMQIFVDSQVQLAKIKRVKRSDTGRRGSDRLVAAMSRVEKMASIDAHMRLLAPGKVSEDDKLVEYDALLLDRFLDILQDLHGDDIRETVQDLYELSAEYEGKHDPEKLVELGNVLTSLDAGDTIVVTKSFSHMLNLANLAEEVQIAYRRRIKLKKGDFADENSAITESDIEETLKRLVVQLKKSKEEVFDALKNQTVDLVLTAHPTQSVRRSLLQKHARIRTCLTQLYAKDITPDDKQELDEALQREVQAAFRTDEIRRTPPTPQDEMRAGMSYFHETIWKGVPKFLRRVDTALKNIGINERVPYNAPLIQFSSWMGGDRDGNPRVTPEVTRDVCLLARMMAANLYYSQIEDLMFEFLEPLELCYRSLCDCGDRPIADGSLLDFLRQVSTFGLSLVRLDIRQESDRHTDVIDAITKHLGIGSYRDWPEERRQEWLLSELNGKRPLFGPDLPKTDEIADVLDTLHVVAELPSDNFGAYIISMATAPSDVLAVELLQRECHVKKPLRVVPLFEKLADLEAAPAALARLFSIDWYKSRICGKQEVMIGYSDSGKDAGRFSAAWQLYKAQEELIKVSKDYGVKLMMFHGRGGTVGRGGGPTHLAILSQPPDTVHGSLRVTVQGEVIEQSFGEEHLCFRTLQRFTAATLEHGMHPPISPKPEWRALMDEMAVVATEEYRSIVFREPRFVEYFRLATPELEYGRMNIGSRPSKRKPSGGIESLRAIPWIFAWTQTRFHLPVWLGFGAAFKHVMQKDIRNLHTLQEMYNKWPFFRVTIDLVEMVFAKGDPGIAALYDKLLVAGHKDLLEGDPYLKQRLRLRDAYITTLNACQAYTLKRIRDPSYHVNVRPHLSKEITESSKPAAELVKLNPSSEYAPGLEDTLILTMKGIAAGLQNTVSSGKICFSWCSRDYSHRSKLGDRQAKEEEEKRVEAQEEAAALPCPRCKSKETRFCYFNNYNVNQPRHFCKACHRYWTAGGTLRRNVPVGAGRRKGRPAHRIGASSAAAATAAIPSVCVLECQPSGYSDGAAAMDRWLLTPEAPAIVDRRHSGGPR</sequence>
<feature type="region of interest" description="Disordered" evidence="23">
    <location>
        <begin position="1"/>
        <end position="21"/>
    </location>
</feature>
<dbReference type="PANTHER" id="PTHR30523:SF33">
    <property type="entry name" value="PHOSPHOENOLPYRUVATE CARBOXYLASE 3"/>
    <property type="match status" value="1"/>
</dbReference>
<dbReference type="PANTHER" id="PTHR30523">
    <property type="entry name" value="PHOSPHOENOLPYRUVATE CARBOXYLASE"/>
    <property type="match status" value="1"/>
</dbReference>
<feature type="compositionally biased region" description="Low complexity" evidence="23">
    <location>
        <begin position="205"/>
        <end position="215"/>
    </location>
</feature>
<keyword evidence="19" id="KW-0863">Zinc-finger</keyword>
<evidence type="ECO:0000256" key="16">
    <source>
        <dbReference type="ARBA" id="ARBA00023242"/>
    </source>
</evidence>
<evidence type="ECO:0000256" key="1">
    <source>
        <dbReference type="ARBA" id="ARBA00001946"/>
    </source>
</evidence>
<evidence type="ECO:0000313" key="25">
    <source>
        <dbReference type="EMBL" id="THU46511.1"/>
    </source>
</evidence>
<reference evidence="25 26" key="1">
    <citation type="journal article" date="2019" name="Nat. Plants">
        <title>Genome sequencing of Musa balbisiana reveals subgenome evolution and function divergence in polyploid bananas.</title>
        <authorList>
            <person name="Yao X."/>
        </authorList>
    </citation>
    <scope>NUCLEOTIDE SEQUENCE [LARGE SCALE GENOMIC DNA]</scope>
    <source>
        <strain evidence="26">cv. DH-PKW</strain>
        <tissue evidence="25">Leaves</tissue>
    </source>
</reference>
<comment type="caution">
    <text evidence="25">The sequence shown here is derived from an EMBL/GenBank/DDBJ whole genome shotgun (WGS) entry which is preliminary data.</text>
</comment>
<dbReference type="STRING" id="52838.A0A4S8IEE9"/>
<dbReference type="InterPro" id="IPR003851">
    <property type="entry name" value="Znf_Dof"/>
</dbReference>
<evidence type="ECO:0000256" key="8">
    <source>
        <dbReference type="ARBA" id="ARBA00022490"/>
    </source>
</evidence>
<feature type="active site" evidence="21">
    <location>
        <position position="822"/>
    </location>
</feature>
<dbReference type="GO" id="GO:0006099">
    <property type="term" value="P:tricarboxylic acid cycle"/>
    <property type="evidence" value="ECO:0007669"/>
    <property type="project" value="InterPro"/>
</dbReference>
<gene>
    <name evidence="25" type="ORF">C4D60_Mb09t05720</name>
</gene>
<dbReference type="InterPro" id="IPR015813">
    <property type="entry name" value="Pyrv/PenolPyrv_kinase-like_dom"/>
</dbReference>
<dbReference type="PROSITE" id="PS01361">
    <property type="entry name" value="ZF_DOF_1"/>
    <property type="match status" value="1"/>
</dbReference>
<dbReference type="EC" id="4.1.1.31" evidence="7"/>
<keyword evidence="19" id="KW-0479">Metal-binding</keyword>
<dbReference type="HAMAP" id="MF_00595">
    <property type="entry name" value="PEPcase_type1"/>
    <property type="match status" value="1"/>
</dbReference>
<evidence type="ECO:0000256" key="4">
    <source>
        <dbReference type="ARBA" id="ARBA00004496"/>
    </source>
</evidence>
<keyword evidence="16 19" id="KW-0539">Nucleus</keyword>